<keyword evidence="4" id="KW-0805">Transcription regulation</keyword>
<gene>
    <name evidence="6" type="ORF">MERR_LOCUS30227</name>
</gene>
<dbReference type="InterPro" id="IPR049914">
    <property type="entry name" value="PHD1-3/5-6"/>
</dbReference>
<dbReference type="Proteomes" id="UP000467841">
    <property type="component" value="Unassembled WGS sequence"/>
</dbReference>
<evidence type="ECO:0000256" key="2">
    <source>
        <dbReference type="ARBA" id="ARBA00022771"/>
    </source>
</evidence>
<dbReference type="SUPFAM" id="SSF57903">
    <property type="entry name" value="FYVE/PHD zinc finger"/>
    <property type="match status" value="1"/>
</dbReference>
<evidence type="ECO:0000256" key="1">
    <source>
        <dbReference type="ARBA" id="ARBA00022723"/>
    </source>
</evidence>
<evidence type="ECO:0000313" key="7">
    <source>
        <dbReference type="Proteomes" id="UP000467841"/>
    </source>
</evidence>
<dbReference type="GO" id="GO:0140566">
    <property type="term" value="F:histone reader activity"/>
    <property type="evidence" value="ECO:0007669"/>
    <property type="project" value="InterPro"/>
</dbReference>
<keyword evidence="7" id="KW-1185">Reference proteome</keyword>
<dbReference type="Gene3D" id="3.30.40.10">
    <property type="entry name" value="Zinc/RING finger domain, C3HC4 (zinc finger)"/>
    <property type="match status" value="1"/>
</dbReference>
<evidence type="ECO:0000256" key="3">
    <source>
        <dbReference type="ARBA" id="ARBA00022833"/>
    </source>
</evidence>
<keyword evidence="3" id="KW-0862">Zinc</keyword>
<sequence>MVSSSGSSVSVEAIVPEAEEDAYVIVCDTCGDLGEDEELAICTTCNVGAEHTYCMKLKREEVPEEWDCYLCTEKNNGVREGKEIEEAGSRKRKTVHFVDYFAKERAESSKRTSSQGQPRSFKAPRLYDNVELDLNVDPNPVQNRNPNMELGFDLNRVPNMELGFDLNRVPNMERGFDLNRVPNLDLNMEPGFDLNHVHNLDLNMEPRFDLNLHPNLDLNMEPVLHMNQHPNLDLNMEPTLVLDPMIDLNGDPTFDMNVDTNIDVHLVALTNEGVHIHMLLVNFKLDNE</sequence>
<dbReference type="InterPro" id="IPR013083">
    <property type="entry name" value="Znf_RING/FYVE/PHD"/>
</dbReference>
<accession>A0A6D2K2Y7</accession>
<dbReference type="GO" id="GO:0034244">
    <property type="term" value="P:negative regulation of transcription elongation by RNA polymerase II"/>
    <property type="evidence" value="ECO:0007669"/>
    <property type="project" value="InterPro"/>
</dbReference>
<keyword evidence="2" id="KW-0863">Zinc-finger</keyword>
<reference evidence="6" key="1">
    <citation type="submission" date="2020-01" db="EMBL/GenBank/DDBJ databases">
        <authorList>
            <person name="Mishra B."/>
        </authorList>
    </citation>
    <scope>NUCLEOTIDE SEQUENCE [LARGE SCALE GENOMIC DNA]</scope>
</reference>
<comment type="caution">
    <text evidence="6">The sequence shown here is derived from an EMBL/GenBank/DDBJ whole genome shotgun (WGS) entry which is preliminary data.</text>
</comment>
<dbReference type="InterPro" id="IPR011011">
    <property type="entry name" value="Znf_FYVE_PHD"/>
</dbReference>
<keyword evidence="5" id="KW-0804">Transcription</keyword>
<dbReference type="PANTHER" id="PTHR33304">
    <property type="match status" value="1"/>
</dbReference>
<organism evidence="6 7">
    <name type="scientific">Microthlaspi erraticum</name>
    <dbReference type="NCBI Taxonomy" id="1685480"/>
    <lineage>
        <taxon>Eukaryota</taxon>
        <taxon>Viridiplantae</taxon>
        <taxon>Streptophyta</taxon>
        <taxon>Embryophyta</taxon>
        <taxon>Tracheophyta</taxon>
        <taxon>Spermatophyta</taxon>
        <taxon>Magnoliopsida</taxon>
        <taxon>eudicotyledons</taxon>
        <taxon>Gunneridae</taxon>
        <taxon>Pentapetalae</taxon>
        <taxon>rosids</taxon>
        <taxon>malvids</taxon>
        <taxon>Brassicales</taxon>
        <taxon>Brassicaceae</taxon>
        <taxon>Coluteocarpeae</taxon>
        <taxon>Microthlaspi</taxon>
    </lineage>
</organism>
<evidence type="ECO:0000313" key="6">
    <source>
        <dbReference type="EMBL" id="CAA7042992.1"/>
    </source>
</evidence>
<name>A0A6D2K2Y7_9BRAS</name>
<dbReference type="EMBL" id="CACVBM020001274">
    <property type="protein sequence ID" value="CAA7042992.1"/>
    <property type="molecule type" value="Genomic_DNA"/>
</dbReference>
<evidence type="ECO:0000256" key="4">
    <source>
        <dbReference type="ARBA" id="ARBA00023015"/>
    </source>
</evidence>
<dbReference type="OrthoDB" id="787137at2759"/>
<evidence type="ECO:0008006" key="8">
    <source>
        <dbReference type="Google" id="ProtNLM"/>
    </source>
</evidence>
<dbReference type="PANTHER" id="PTHR33304:SF9">
    <property type="entry name" value="RING_FYVE_PHD ZINC FINGER SUPERFAMILY PROTEIN"/>
    <property type="match status" value="1"/>
</dbReference>
<dbReference type="AlphaFoldDB" id="A0A6D2K2Y7"/>
<dbReference type="GO" id="GO:0008270">
    <property type="term" value="F:zinc ion binding"/>
    <property type="evidence" value="ECO:0007669"/>
    <property type="project" value="UniProtKB-KW"/>
</dbReference>
<protein>
    <recommendedName>
        <fullName evidence="8">PHD-type domain-containing protein</fullName>
    </recommendedName>
</protein>
<evidence type="ECO:0000256" key="5">
    <source>
        <dbReference type="ARBA" id="ARBA00023163"/>
    </source>
</evidence>
<keyword evidence="1" id="KW-0479">Metal-binding</keyword>
<proteinExistence type="predicted"/>